<evidence type="ECO:0000313" key="2">
    <source>
        <dbReference type="EMBL" id="TKC05881.1"/>
    </source>
</evidence>
<dbReference type="RefSeq" id="WP_136836142.1">
    <property type="nucleotide sequence ID" value="NZ_SWBQ01000003.1"/>
</dbReference>
<dbReference type="AlphaFoldDB" id="A0A4U1CHI3"/>
<name>A0A4U1CHI3_9SPHI</name>
<keyword evidence="1" id="KW-0732">Signal</keyword>
<dbReference type="OrthoDB" id="828283at2"/>
<dbReference type="EMBL" id="SWBQ01000003">
    <property type="protein sequence ID" value="TKC05881.1"/>
    <property type="molecule type" value="Genomic_DNA"/>
</dbReference>
<sequence length="413" mass="47639">MRLKSSFITCLLASVFFTTTAQEIKIDSSSVQTLRIDPQNARGASVSQLFEEVEFIPLETTKESLFGSVGGLRIVEDKYVFFDYDTKAVFVFTDQGKYKAKINASKMQQDEGDNKESGSFWGFNIVKEDNRNLIKIFTPKYTHYFDLDGKPVKRVLSQEDKYISPFRFSDGKTSIDRYFQKINGKDTIRYQMVFVKNNKDSVGYFPFKLQERYGGGERVYKSSEPNEYLYSNNNSYDFFKITPEKISFAYRIILPASISLPKDFFKDPTFRKDQLEYFRNNKSLIYNIGGVLSVGNNLHFKLDNYQWSSTTKRIFSYNVKTTELTSLQDLEPDSLSYFLPVNDGGSGYEFAGRGFHLYENGYLYTSYSSLSMFAFKEQSAGKKATYPALLENYFKTSNKKSNPVIIKLKPKKS</sequence>
<evidence type="ECO:0000256" key="1">
    <source>
        <dbReference type="SAM" id="SignalP"/>
    </source>
</evidence>
<gene>
    <name evidence="2" type="ORF">FA047_11090</name>
</gene>
<accession>A0A4U1CHI3</accession>
<reference evidence="2 3" key="1">
    <citation type="submission" date="2019-04" db="EMBL/GenBank/DDBJ databases">
        <title>Pedobacter sp. RP-3-15 sp. nov., isolated from Arctic soil.</title>
        <authorList>
            <person name="Dahal R.H."/>
            <person name="Kim D.-U."/>
        </authorList>
    </citation>
    <scope>NUCLEOTIDE SEQUENCE [LARGE SCALE GENOMIC DNA]</scope>
    <source>
        <strain evidence="2 3">RP-3-15</strain>
    </source>
</reference>
<evidence type="ECO:0000313" key="3">
    <source>
        <dbReference type="Proteomes" id="UP000307244"/>
    </source>
</evidence>
<dbReference type="Pfam" id="PF17170">
    <property type="entry name" value="DUF5128"/>
    <property type="match status" value="1"/>
</dbReference>
<proteinExistence type="predicted"/>
<organism evidence="2 3">
    <name type="scientific">Pedobacter frigoris</name>
    <dbReference type="NCBI Taxonomy" id="2571272"/>
    <lineage>
        <taxon>Bacteria</taxon>
        <taxon>Pseudomonadati</taxon>
        <taxon>Bacteroidota</taxon>
        <taxon>Sphingobacteriia</taxon>
        <taxon>Sphingobacteriales</taxon>
        <taxon>Sphingobacteriaceae</taxon>
        <taxon>Pedobacter</taxon>
    </lineage>
</organism>
<protein>
    <submittedName>
        <fullName evidence="2">6-bladed beta-propeller</fullName>
    </submittedName>
</protein>
<feature type="signal peptide" evidence="1">
    <location>
        <begin position="1"/>
        <end position="21"/>
    </location>
</feature>
<comment type="caution">
    <text evidence="2">The sequence shown here is derived from an EMBL/GenBank/DDBJ whole genome shotgun (WGS) entry which is preliminary data.</text>
</comment>
<dbReference type="Proteomes" id="UP000307244">
    <property type="component" value="Unassembled WGS sequence"/>
</dbReference>
<feature type="chain" id="PRO_5020727718" evidence="1">
    <location>
        <begin position="22"/>
        <end position="413"/>
    </location>
</feature>
<keyword evidence="3" id="KW-1185">Reference proteome</keyword>